<dbReference type="GO" id="GO:0016926">
    <property type="term" value="P:protein desumoylation"/>
    <property type="evidence" value="ECO:0007669"/>
    <property type="project" value="TreeGrafter"/>
</dbReference>
<accession>A0A811K512</accession>
<dbReference type="Proteomes" id="UP000783686">
    <property type="component" value="Unassembled WGS sequence"/>
</dbReference>
<dbReference type="PROSITE" id="PS50600">
    <property type="entry name" value="ULP_PROTEASE"/>
    <property type="match status" value="1"/>
</dbReference>
<evidence type="ECO:0000256" key="4">
    <source>
        <dbReference type="ARBA" id="ARBA00022807"/>
    </source>
</evidence>
<gene>
    <name evidence="6" type="ORF">BOKJ2_LOCUS3227</name>
</gene>
<dbReference type="OrthoDB" id="1939479at2759"/>
<organism evidence="6 7">
    <name type="scientific">Bursaphelenchus okinawaensis</name>
    <dbReference type="NCBI Taxonomy" id="465554"/>
    <lineage>
        <taxon>Eukaryota</taxon>
        <taxon>Metazoa</taxon>
        <taxon>Ecdysozoa</taxon>
        <taxon>Nematoda</taxon>
        <taxon>Chromadorea</taxon>
        <taxon>Rhabditida</taxon>
        <taxon>Tylenchina</taxon>
        <taxon>Tylenchomorpha</taxon>
        <taxon>Aphelenchoidea</taxon>
        <taxon>Aphelenchoididae</taxon>
        <taxon>Bursaphelenchus</taxon>
    </lineage>
</organism>
<dbReference type="Pfam" id="PF02902">
    <property type="entry name" value="Peptidase_C48"/>
    <property type="match status" value="1"/>
</dbReference>
<dbReference type="InterPro" id="IPR003653">
    <property type="entry name" value="Peptidase_C48_C"/>
</dbReference>
<feature type="domain" description="Ubiquitin-like protease family profile" evidence="5">
    <location>
        <begin position="147"/>
        <end position="311"/>
    </location>
</feature>
<dbReference type="GO" id="GO:0006508">
    <property type="term" value="P:proteolysis"/>
    <property type="evidence" value="ECO:0007669"/>
    <property type="project" value="UniProtKB-KW"/>
</dbReference>
<evidence type="ECO:0000313" key="6">
    <source>
        <dbReference type="EMBL" id="CAD5210504.1"/>
    </source>
</evidence>
<proteinExistence type="inferred from homology"/>
<keyword evidence="3" id="KW-0378">Hydrolase</keyword>
<keyword evidence="4" id="KW-0788">Thiol protease</keyword>
<dbReference type="AlphaFoldDB" id="A0A811K512"/>
<dbReference type="PANTHER" id="PTHR12606:SF141">
    <property type="entry name" value="GH15225P-RELATED"/>
    <property type="match status" value="1"/>
</dbReference>
<dbReference type="GO" id="GO:0016929">
    <property type="term" value="F:deSUMOylase activity"/>
    <property type="evidence" value="ECO:0007669"/>
    <property type="project" value="TreeGrafter"/>
</dbReference>
<dbReference type="EMBL" id="CAJFDH010000002">
    <property type="protein sequence ID" value="CAD5210504.1"/>
    <property type="molecule type" value="Genomic_DNA"/>
</dbReference>
<dbReference type="Gene3D" id="3.40.395.10">
    <property type="entry name" value="Adenoviral Proteinase, Chain A"/>
    <property type="match status" value="1"/>
</dbReference>
<dbReference type="GO" id="GO:0080090">
    <property type="term" value="P:regulation of primary metabolic process"/>
    <property type="evidence" value="ECO:0007669"/>
    <property type="project" value="UniProtKB-ARBA"/>
</dbReference>
<reference evidence="6" key="1">
    <citation type="submission" date="2020-09" db="EMBL/GenBank/DDBJ databases">
        <authorList>
            <person name="Kikuchi T."/>
        </authorList>
    </citation>
    <scope>NUCLEOTIDE SEQUENCE</scope>
    <source>
        <strain evidence="6">SH1</strain>
    </source>
</reference>
<evidence type="ECO:0000256" key="1">
    <source>
        <dbReference type="ARBA" id="ARBA00005234"/>
    </source>
</evidence>
<dbReference type="PANTHER" id="PTHR12606">
    <property type="entry name" value="SENTRIN/SUMO-SPECIFIC PROTEASE"/>
    <property type="match status" value="1"/>
</dbReference>
<dbReference type="SUPFAM" id="SSF54001">
    <property type="entry name" value="Cysteine proteinases"/>
    <property type="match status" value="1"/>
</dbReference>
<dbReference type="FunFam" id="3.40.395.10:FF:000001">
    <property type="entry name" value="Sentrin-specific protease 1"/>
    <property type="match status" value="1"/>
</dbReference>
<dbReference type="GO" id="GO:0060255">
    <property type="term" value="P:regulation of macromolecule metabolic process"/>
    <property type="evidence" value="ECO:0007669"/>
    <property type="project" value="UniProtKB-ARBA"/>
</dbReference>
<evidence type="ECO:0000313" key="7">
    <source>
        <dbReference type="Proteomes" id="UP000614601"/>
    </source>
</evidence>
<keyword evidence="2" id="KW-0645">Protease</keyword>
<evidence type="ECO:0000259" key="5">
    <source>
        <dbReference type="PROSITE" id="PS50600"/>
    </source>
</evidence>
<keyword evidence="7" id="KW-1185">Reference proteome</keyword>
<name>A0A811K512_9BILA</name>
<sequence>MSLDQRQGTTRKSSFQYVSQQLCYHNYDQPCSSTSFDKSKSASNIGELFKMGEREGFNRSLQRLKCRSIEHEADFNRRQSRTSISSLSSLIDGIKSKLSLEGLRTHVDVPPEIQDFPVVPHRANELCSIIWDRYEDPDEVFSSKFNIDVTRKDLMTLAPGTWLNDEIVNFYFSLIAERSKTSKIYPKVYCFNTFFFPTLCRRGYDGIKRWTKNVNIFENDLVIFPIHLGCHWCLAAYDCNTTTLRFLDSMGSDGFQHLKVLRDYIVNEYRVKCPEHRLSADSIILISKEDVPLQKNGFDCGVFTCRMGEYVSRRATLNFSQRHMPEFRRRILYEIVEQTLI</sequence>
<dbReference type="GO" id="GO:0005634">
    <property type="term" value="C:nucleus"/>
    <property type="evidence" value="ECO:0007669"/>
    <property type="project" value="TreeGrafter"/>
</dbReference>
<evidence type="ECO:0000256" key="2">
    <source>
        <dbReference type="ARBA" id="ARBA00022670"/>
    </source>
</evidence>
<evidence type="ECO:0000256" key="3">
    <source>
        <dbReference type="ARBA" id="ARBA00022801"/>
    </source>
</evidence>
<comment type="similarity">
    <text evidence="1">Belongs to the peptidase C48 family.</text>
</comment>
<dbReference type="InterPro" id="IPR038765">
    <property type="entry name" value="Papain-like_cys_pep_sf"/>
</dbReference>
<dbReference type="EMBL" id="CAJFCW020000002">
    <property type="protein sequence ID" value="CAG9091494.1"/>
    <property type="molecule type" value="Genomic_DNA"/>
</dbReference>
<comment type="caution">
    <text evidence="6">The sequence shown here is derived from an EMBL/GenBank/DDBJ whole genome shotgun (WGS) entry which is preliminary data.</text>
</comment>
<dbReference type="Proteomes" id="UP000614601">
    <property type="component" value="Unassembled WGS sequence"/>
</dbReference>
<protein>
    <recommendedName>
        <fullName evidence="5">Ubiquitin-like protease family profile domain-containing protein</fullName>
    </recommendedName>
</protein>